<evidence type="ECO:0008006" key="12">
    <source>
        <dbReference type="Google" id="ProtNLM"/>
    </source>
</evidence>
<name>A0A3M2S7Z7_9HYPO</name>
<keyword evidence="5" id="KW-0560">Oxidoreductase</keyword>
<evidence type="ECO:0000256" key="5">
    <source>
        <dbReference type="ARBA" id="ARBA00023002"/>
    </source>
</evidence>
<keyword evidence="3 8" id="KW-0349">Heme</keyword>
<keyword evidence="6 8" id="KW-0408">Iron</keyword>
<keyword evidence="9" id="KW-0472">Membrane</keyword>
<feature type="binding site" description="axial binding residue" evidence="8">
    <location>
        <position position="505"/>
    </location>
    <ligand>
        <name>heme</name>
        <dbReference type="ChEBI" id="CHEBI:30413"/>
    </ligand>
    <ligandPart>
        <name>Fe</name>
        <dbReference type="ChEBI" id="CHEBI:18248"/>
    </ligandPart>
</feature>
<reference evidence="10 11" key="1">
    <citation type="submission" date="2017-06" db="EMBL/GenBank/DDBJ databases">
        <title>Comparative genomic analysis of Ambrosia Fusariam Clade fungi.</title>
        <authorList>
            <person name="Stajich J.E."/>
            <person name="Carrillo J."/>
            <person name="Kijimoto T."/>
            <person name="Eskalen A."/>
            <person name="O'Donnell K."/>
            <person name="Kasson M."/>
        </authorList>
    </citation>
    <scope>NUCLEOTIDE SEQUENCE [LARGE SCALE GENOMIC DNA]</scope>
    <source>
        <strain evidence="10">UCR3666</strain>
    </source>
</reference>
<organism evidence="10 11">
    <name type="scientific">Fusarium kuroshium</name>
    <dbReference type="NCBI Taxonomy" id="2010991"/>
    <lineage>
        <taxon>Eukaryota</taxon>
        <taxon>Fungi</taxon>
        <taxon>Dikarya</taxon>
        <taxon>Ascomycota</taxon>
        <taxon>Pezizomycotina</taxon>
        <taxon>Sordariomycetes</taxon>
        <taxon>Hypocreomycetidae</taxon>
        <taxon>Hypocreales</taxon>
        <taxon>Nectriaceae</taxon>
        <taxon>Fusarium</taxon>
        <taxon>Fusarium solani species complex</taxon>
    </lineage>
</organism>
<dbReference type="GO" id="GO:0005506">
    <property type="term" value="F:iron ion binding"/>
    <property type="evidence" value="ECO:0007669"/>
    <property type="project" value="InterPro"/>
</dbReference>
<keyword evidence="9" id="KW-1133">Transmembrane helix</keyword>
<dbReference type="InterPro" id="IPR002401">
    <property type="entry name" value="Cyt_P450_E_grp-I"/>
</dbReference>
<dbReference type="GO" id="GO:0016705">
    <property type="term" value="F:oxidoreductase activity, acting on paired donors, with incorporation or reduction of molecular oxygen"/>
    <property type="evidence" value="ECO:0007669"/>
    <property type="project" value="InterPro"/>
</dbReference>
<feature type="transmembrane region" description="Helical" evidence="9">
    <location>
        <begin position="41"/>
        <end position="58"/>
    </location>
</feature>
<dbReference type="GO" id="GO:0020037">
    <property type="term" value="F:heme binding"/>
    <property type="evidence" value="ECO:0007669"/>
    <property type="project" value="InterPro"/>
</dbReference>
<protein>
    <recommendedName>
        <fullName evidence="12">Tryprostatin B 6-hydroxylase</fullName>
    </recommendedName>
</protein>
<proteinExistence type="inferred from homology"/>
<evidence type="ECO:0000313" key="11">
    <source>
        <dbReference type="Proteomes" id="UP000277212"/>
    </source>
</evidence>
<dbReference type="Proteomes" id="UP000277212">
    <property type="component" value="Unassembled WGS sequence"/>
</dbReference>
<dbReference type="InterPro" id="IPR050121">
    <property type="entry name" value="Cytochrome_P450_monoxygenase"/>
</dbReference>
<keyword evidence="11" id="KW-1185">Reference proteome</keyword>
<evidence type="ECO:0000256" key="6">
    <source>
        <dbReference type="ARBA" id="ARBA00023004"/>
    </source>
</evidence>
<dbReference type="InterPro" id="IPR036396">
    <property type="entry name" value="Cyt_P450_sf"/>
</dbReference>
<feature type="transmembrane region" description="Helical" evidence="9">
    <location>
        <begin position="7"/>
        <end position="29"/>
    </location>
</feature>
<sequence>MIPIIDILGHFEPYCFVFLLGVLLHVVFFCRGEWDVYTNKIVVAWLGTLATSTVLIAGQTEDHGSYLKAFAIASTYCFTLAAGIIFSILIYRAVFHRLNVFPGPFGARLSNLYVTALSLKNRHLYKEVQELHRKYGDVVRIGPSEISINSSEALHALHSNNTTCVKGPWYNIIYPMVSVLTDRDKKSHTERRKIWDKAFNAKGKYPAHGQFGKWLLTIFLALRDYETRVVQYAELLLYQIEKMEGQPFNAKLWFHYYTFDVMGDLAFGQSFGMLRDGMKHYYMKLGDENMLLIGAFTRLIWLFPLFKAIPGINHTHIKFQRWLREQNEPPVSDVFSWILEDYESNEQPSKQDFLNLHGDAQLIVVAGSDTTAVTITSLFYELSQRLDICSQLQKEIDEYKKEYIKSDYASLSHLKLLQACIDETLRLHPVVPSGLQRMTPPEGLQIGDTFVPGDTIVQVPSYTLQRDERAFLRPNEFLPERWTSQPDLIKDASAFAPFSMGRNSCVGKQLGLMEIRHITTEILSRYNIQFAPGHDLKAYLENKMDVFTLAVPDLNLVFTRRN</sequence>
<dbReference type="GO" id="GO:0004497">
    <property type="term" value="F:monooxygenase activity"/>
    <property type="evidence" value="ECO:0007669"/>
    <property type="project" value="UniProtKB-KW"/>
</dbReference>
<comment type="caution">
    <text evidence="10">The sequence shown here is derived from an EMBL/GenBank/DDBJ whole genome shotgun (WGS) entry which is preliminary data.</text>
</comment>
<dbReference type="AlphaFoldDB" id="A0A3M2S7Z7"/>
<dbReference type="SUPFAM" id="SSF48264">
    <property type="entry name" value="Cytochrome P450"/>
    <property type="match status" value="1"/>
</dbReference>
<evidence type="ECO:0000256" key="9">
    <source>
        <dbReference type="SAM" id="Phobius"/>
    </source>
</evidence>
<evidence type="ECO:0000256" key="7">
    <source>
        <dbReference type="ARBA" id="ARBA00023033"/>
    </source>
</evidence>
<dbReference type="Gene3D" id="1.10.630.10">
    <property type="entry name" value="Cytochrome P450"/>
    <property type="match status" value="1"/>
</dbReference>
<dbReference type="PANTHER" id="PTHR24305">
    <property type="entry name" value="CYTOCHROME P450"/>
    <property type="match status" value="1"/>
</dbReference>
<keyword evidence="4 8" id="KW-0479">Metal-binding</keyword>
<evidence type="ECO:0000256" key="1">
    <source>
        <dbReference type="ARBA" id="ARBA00001971"/>
    </source>
</evidence>
<evidence type="ECO:0000256" key="4">
    <source>
        <dbReference type="ARBA" id="ARBA00022723"/>
    </source>
</evidence>
<dbReference type="Pfam" id="PF00067">
    <property type="entry name" value="p450"/>
    <property type="match status" value="1"/>
</dbReference>
<keyword evidence="7" id="KW-0503">Monooxygenase</keyword>
<evidence type="ECO:0000256" key="2">
    <source>
        <dbReference type="ARBA" id="ARBA00010617"/>
    </source>
</evidence>
<dbReference type="CDD" id="cd11061">
    <property type="entry name" value="CYP67-like"/>
    <property type="match status" value="1"/>
</dbReference>
<dbReference type="PRINTS" id="PR00385">
    <property type="entry name" value="P450"/>
</dbReference>
<dbReference type="PRINTS" id="PR00463">
    <property type="entry name" value="EP450I"/>
</dbReference>
<dbReference type="OrthoDB" id="6692864at2759"/>
<comment type="cofactor">
    <cofactor evidence="1 8">
        <name>heme</name>
        <dbReference type="ChEBI" id="CHEBI:30413"/>
    </cofactor>
</comment>
<keyword evidence="9" id="KW-0812">Transmembrane</keyword>
<evidence type="ECO:0000256" key="3">
    <source>
        <dbReference type="ARBA" id="ARBA00022617"/>
    </source>
</evidence>
<comment type="similarity">
    <text evidence="2">Belongs to the cytochrome P450 family.</text>
</comment>
<evidence type="ECO:0000256" key="8">
    <source>
        <dbReference type="PIRSR" id="PIRSR602401-1"/>
    </source>
</evidence>
<dbReference type="InterPro" id="IPR001128">
    <property type="entry name" value="Cyt_P450"/>
</dbReference>
<dbReference type="STRING" id="2010991.A0A3M2S7Z7"/>
<gene>
    <name evidence="10" type="ORF">CDV36_006693</name>
</gene>
<accession>A0A3M2S7Z7</accession>
<dbReference type="EMBL" id="NKUJ01000103">
    <property type="protein sequence ID" value="RMJ13649.1"/>
    <property type="molecule type" value="Genomic_DNA"/>
</dbReference>
<evidence type="ECO:0000313" key="10">
    <source>
        <dbReference type="EMBL" id="RMJ13649.1"/>
    </source>
</evidence>
<feature type="transmembrane region" description="Helical" evidence="9">
    <location>
        <begin position="70"/>
        <end position="91"/>
    </location>
</feature>
<dbReference type="PANTHER" id="PTHR24305:SF187">
    <property type="entry name" value="P450, PUTATIVE (EUROFUNG)-RELATED"/>
    <property type="match status" value="1"/>
</dbReference>